<dbReference type="PANTHER" id="PTHR33204:SF37">
    <property type="entry name" value="HTH-TYPE TRANSCRIPTIONAL REGULATOR YODB"/>
    <property type="match status" value="1"/>
</dbReference>
<keyword evidence="2" id="KW-0238">DNA-binding</keyword>
<gene>
    <name evidence="5" type="ORF">FKR81_21840</name>
</gene>
<protein>
    <submittedName>
        <fullName evidence="5">Helix-turn-helix transcriptional regulator</fullName>
    </submittedName>
</protein>
<dbReference type="InterPro" id="IPR036388">
    <property type="entry name" value="WH-like_DNA-bd_sf"/>
</dbReference>
<sequence>MRSECAVANTLDIVGDRWSLLIVRDLLAAGQLRYGEFLESAEHIPTNTLADRLKKLEQAGVLERELYSEHPPRAVYRLTKAGRELGAVVDAMADWGVRHLPGTRRITP</sequence>
<keyword evidence="3" id="KW-0804">Transcription</keyword>
<evidence type="ECO:0000256" key="3">
    <source>
        <dbReference type="ARBA" id="ARBA00023163"/>
    </source>
</evidence>
<dbReference type="Proteomes" id="UP000316639">
    <property type="component" value="Unassembled WGS sequence"/>
</dbReference>
<feature type="domain" description="HTH hxlR-type" evidence="4">
    <location>
        <begin position="5"/>
        <end position="104"/>
    </location>
</feature>
<accession>A0A563ES22</accession>
<reference evidence="5 6" key="1">
    <citation type="submission" date="2019-07" db="EMBL/GenBank/DDBJ databases">
        <title>Lentzea xizangensis sp. nov., isolated from Qinghai-Tibetan Plateau Soils.</title>
        <authorList>
            <person name="Huang J."/>
        </authorList>
    </citation>
    <scope>NUCLEOTIDE SEQUENCE [LARGE SCALE GENOMIC DNA]</scope>
    <source>
        <strain evidence="5 6">FXJ1.1311</strain>
    </source>
</reference>
<dbReference type="PANTHER" id="PTHR33204">
    <property type="entry name" value="TRANSCRIPTIONAL REGULATOR, MARR FAMILY"/>
    <property type="match status" value="1"/>
</dbReference>
<dbReference type="InterPro" id="IPR002577">
    <property type="entry name" value="HTH_HxlR"/>
</dbReference>
<dbReference type="Pfam" id="PF01638">
    <property type="entry name" value="HxlR"/>
    <property type="match status" value="1"/>
</dbReference>
<evidence type="ECO:0000256" key="1">
    <source>
        <dbReference type="ARBA" id="ARBA00023015"/>
    </source>
</evidence>
<dbReference type="EMBL" id="VOBR01000013">
    <property type="protein sequence ID" value="TWP50338.1"/>
    <property type="molecule type" value="Genomic_DNA"/>
</dbReference>
<dbReference type="SUPFAM" id="SSF46785">
    <property type="entry name" value="Winged helix' DNA-binding domain"/>
    <property type="match status" value="1"/>
</dbReference>
<organism evidence="5 6">
    <name type="scientific">Lentzea tibetensis</name>
    <dbReference type="NCBI Taxonomy" id="2591470"/>
    <lineage>
        <taxon>Bacteria</taxon>
        <taxon>Bacillati</taxon>
        <taxon>Actinomycetota</taxon>
        <taxon>Actinomycetes</taxon>
        <taxon>Pseudonocardiales</taxon>
        <taxon>Pseudonocardiaceae</taxon>
        <taxon>Lentzea</taxon>
    </lineage>
</organism>
<keyword evidence="6" id="KW-1185">Reference proteome</keyword>
<evidence type="ECO:0000259" key="4">
    <source>
        <dbReference type="PROSITE" id="PS51118"/>
    </source>
</evidence>
<dbReference type="GO" id="GO:0003677">
    <property type="term" value="F:DNA binding"/>
    <property type="evidence" value="ECO:0007669"/>
    <property type="project" value="UniProtKB-KW"/>
</dbReference>
<dbReference type="RefSeq" id="WP_146353961.1">
    <property type="nucleotide sequence ID" value="NZ_VOBR01000013.1"/>
</dbReference>
<evidence type="ECO:0000313" key="6">
    <source>
        <dbReference type="Proteomes" id="UP000316639"/>
    </source>
</evidence>
<name>A0A563ES22_9PSEU</name>
<dbReference type="OrthoDB" id="5181972at2"/>
<dbReference type="AlphaFoldDB" id="A0A563ES22"/>
<dbReference type="Gene3D" id="1.10.10.10">
    <property type="entry name" value="Winged helix-like DNA-binding domain superfamily/Winged helix DNA-binding domain"/>
    <property type="match status" value="1"/>
</dbReference>
<comment type="caution">
    <text evidence="5">The sequence shown here is derived from an EMBL/GenBank/DDBJ whole genome shotgun (WGS) entry which is preliminary data.</text>
</comment>
<keyword evidence="1" id="KW-0805">Transcription regulation</keyword>
<proteinExistence type="predicted"/>
<evidence type="ECO:0000313" key="5">
    <source>
        <dbReference type="EMBL" id="TWP50338.1"/>
    </source>
</evidence>
<dbReference type="PROSITE" id="PS51118">
    <property type="entry name" value="HTH_HXLR"/>
    <property type="match status" value="1"/>
</dbReference>
<evidence type="ECO:0000256" key="2">
    <source>
        <dbReference type="ARBA" id="ARBA00023125"/>
    </source>
</evidence>
<dbReference type="InterPro" id="IPR036390">
    <property type="entry name" value="WH_DNA-bd_sf"/>
</dbReference>